<sequence>MLNPDSHRMYGRSEATAPQPVSPRISFSNGFVLDSATGAPSVKYERSSAVSPSSSDFEFSAGSYNMMTADELFFKGRLLPLKDSSVETQKGRTTLRDEVLSGERDAYASLAPSSSRMSTKLTHRWKSFLGLSRSHSWGKKNEKKQDKQQPRHQVEGMVKDLREVMRSPSQVLELLIFLNI</sequence>
<feature type="region of interest" description="Disordered" evidence="1">
    <location>
        <begin position="1"/>
        <end position="22"/>
    </location>
</feature>
<organism evidence="2">
    <name type="scientific">Spirodela intermedia</name>
    <name type="common">Intermediate duckweed</name>
    <dbReference type="NCBI Taxonomy" id="51605"/>
    <lineage>
        <taxon>Eukaryota</taxon>
        <taxon>Viridiplantae</taxon>
        <taxon>Streptophyta</taxon>
        <taxon>Embryophyta</taxon>
        <taxon>Tracheophyta</taxon>
        <taxon>Spermatophyta</taxon>
        <taxon>Magnoliopsida</taxon>
        <taxon>Liliopsida</taxon>
        <taxon>Araceae</taxon>
        <taxon>Lemnoideae</taxon>
        <taxon>Spirodela</taxon>
    </lineage>
</organism>
<dbReference type="Proteomes" id="UP001189122">
    <property type="component" value="Unassembled WGS sequence"/>
</dbReference>
<evidence type="ECO:0000256" key="1">
    <source>
        <dbReference type="SAM" id="MobiDB-lite"/>
    </source>
</evidence>
<evidence type="ECO:0000313" key="2">
    <source>
        <dbReference type="EMBL" id="CAA2625630.1"/>
    </source>
</evidence>
<protein>
    <submittedName>
        <fullName evidence="2">Uncharacterized protein</fullName>
    </submittedName>
</protein>
<dbReference type="AlphaFoldDB" id="A0A7I8J4I6"/>
<dbReference type="EMBL" id="LR743596">
    <property type="protein sequence ID" value="CAA2625630.1"/>
    <property type="molecule type" value="Genomic_DNA"/>
</dbReference>
<reference evidence="2 3" key="1">
    <citation type="submission" date="2019-12" db="EMBL/GenBank/DDBJ databases">
        <authorList>
            <person name="Scholz U."/>
            <person name="Mascher M."/>
            <person name="Fiebig A."/>
        </authorList>
    </citation>
    <scope>NUCLEOTIDE SEQUENCE</scope>
</reference>
<evidence type="ECO:0000313" key="3">
    <source>
        <dbReference type="Proteomes" id="UP001189122"/>
    </source>
</evidence>
<accession>A0A7I8J4I6</accession>
<gene>
    <name evidence="2" type="ORF">SI7747_09011370</name>
</gene>
<name>A0A7I8J4I6_SPIIN</name>
<keyword evidence="3" id="KW-1185">Reference proteome</keyword>
<dbReference type="PANTHER" id="PTHR31722:SF62">
    <property type="entry name" value="EMB|CAB62433.1"/>
    <property type="match status" value="1"/>
</dbReference>
<proteinExistence type="predicted"/>
<dbReference type="EMBL" id="CACRZD030000009">
    <property type="protein sequence ID" value="CAA6664981.1"/>
    <property type="molecule type" value="Genomic_DNA"/>
</dbReference>
<dbReference type="PANTHER" id="PTHR31722">
    <property type="entry name" value="OS06G0675200 PROTEIN"/>
    <property type="match status" value="1"/>
</dbReference>